<evidence type="ECO:0000313" key="2">
    <source>
        <dbReference type="Proteomes" id="UP000245252"/>
    </source>
</evidence>
<dbReference type="InterPro" id="IPR010633">
    <property type="entry name" value="Phage_lambda_GpZ"/>
</dbReference>
<protein>
    <recommendedName>
        <fullName evidence="3">Phage tail protein</fullName>
    </recommendedName>
</protein>
<dbReference type="RefSeq" id="WP_109462214.1">
    <property type="nucleotide sequence ID" value="NZ_QFBC01000028.1"/>
</dbReference>
<organism evidence="1 2">
    <name type="scientific">Metarhizobium album</name>
    <dbReference type="NCBI Taxonomy" id="2182425"/>
    <lineage>
        <taxon>Bacteria</taxon>
        <taxon>Pseudomonadati</taxon>
        <taxon>Pseudomonadota</taxon>
        <taxon>Alphaproteobacteria</taxon>
        <taxon>Hyphomicrobiales</taxon>
        <taxon>Rhizobiaceae</taxon>
        <taxon>Metarhizobium</taxon>
    </lineage>
</organism>
<proteinExistence type="predicted"/>
<dbReference type="OrthoDB" id="7840472at2"/>
<gene>
    <name evidence="1" type="ORF">DEM27_31615</name>
</gene>
<comment type="caution">
    <text evidence="1">The sequence shown here is derived from an EMBL/GenBank/DDBJ whole genome shotgun (WGS) entry which is preliminary data.</text>
</comment>
<sequence>MTLVSMTWHGNGIKLLSQATEALGSESKGKRVYAMALNKTATTVNASVKKAVAKQMGTSQQNVVKHGGMKLLKASASNLTAAIDVRGGYMPLKDFGPRQTRKGVTAAAWGNRKLYDGTFLNKGRRAASGVGPVGRARAGGHVFKNTGKFNKVSKRNNAIEALWGPAVPREVVRDESAATFYRIADTRMPIEIERAVRAITKNVLS</sequence>
<accession>A0A2U2DGC0</accession>
<keyword evidence="2" id="KW-1185">Reference proteome</keyword>
<dbReference type="Proteomes" id="UP000245252">
    <property type="component" value="Unassembled WGS sequence"/>
</dbReference>
<dbReference type="AlphaFoldDB" id="A0A2U2DGC0"/>
<dbReference type="Pfam" id="PF06763">
    <property type="entry name" value="Minor_tail_Z"/>
    <property type="match status" value="1"/>
</dbReference>
<evidence type="ECO:0000313" key="1">
    <source>
        <dbReference type="EMBL" id="PWE52291.1"/>
    </source>
</evidence>
<name>A0A2U2DGC0_9HYPH</name>
<evidence type="ECO:0008006" key="3">
    <source>
        <dbReference type="Google" id="ProtNLM"/>
    </source>
</evidence>
<dbReference type="EMBL" id="QFBC01000028">
    <property type="protein sequence ID" value="PWE52291.1"/>
    <property type="molecule type" value="Genomic_DNA"/>
</dbReference>
<reference evidence="1 2" key="1">
    <citation type="submission" date="2018-05" db="EMBL/GenBank/DDBJ databases">
        <title>The draft genome of strain NS-104.</title>
        <authorList>
            <person name="Hang P."/>
            <person name="Jiang J."/>
        </authorList>
    </citation>
    <scope>NUCLEOTIDE SEQUENCE [LARGE SCALE GENOMIC DNA]</scope>
    <source>
        <strain evidence="1 2">NS-104</strain>
    </source>
</reference>